<dbReference type="EMBL" id="KZ452395">
    <property type="protein sequence ID" value="PKA48432.1"/>
    <property type="molecule type" value="Genomic_DNA"/>
</dbReference>
<protein>
    <submittedName>
        <fullName evidence="2">Uncharacterized protein</fullName>
    </submittedName>
</protein>
<dbReference type="PANTHER" id="PTHR33167:SF43">
    <property type="entry name" value="PROTEIN WAVE"/>
    <property type="match status" value="1"/>
</dbReference>
<gene>
    <name evidence="2" type="ORF">AXF42_Ash020950</name>
</gene>
<proteinExistence type="predicted"/>
<feature type="compositionally biased region" description="Basic and acidic residues" evidence="1">
    <location>
        <begin position="369"/>
        <end position="382"/>
    </location>
</feature>
<dbReference type="Pfam" id="PF05904">
    <property type="entry name" value="DUF863"/>
    <property type="match status" value="1"/>
</dbReference>
<dbReference type="OrthoDB" id="786875at2759"/>
<accession>A0A2H9ZYT4</accession>
<dbReference type="Proteomes" id="UP000236161">
    <property type="component" value="Unassembled WGS sequence"/>
</dbReference>
<evidence type="ECO:0000256" key="1">
    <source>
        <dbReference type="SAM" id="MobiDB-lite"/>
    </source>
</evidence>
<evidence type="ECO:0000313" key="2">
    <source>
        <dbReference type="EMBL" id="PKA48432.1"/>
    </source>
</evidence>
<feature type="compositionally biased region" description="Polar residues" evidence="1">
    <location>
        <begin position="402"/>
        <end position="417"/>
    </location>
</feature>
<organism evidence="2 3">
    <name type="scientific">Apostasia shenzhenica</name>
    <dbReference type="NCBI Taxonomy" id="1088818"/>
    <lineage>
        <taxon>Eukaryota</taxon>
        <taxon>Viridiplantae</taxon>
        <taxon>Streptophyta</taxon>
        <taxon>Embryophyta</taxon>
        <taxon>Tracheophyta</taxon>
        <taxon>Spermatophyta</taxon>
        <taxon>Magnoliopsida</taxon>
        <taxon>Liliopsida</taxon>
        <taxon>Asparagales</taxon>
        <taxon>Orchidaceae</taxon>
        <taxon>Apostasioideae</taxon>
        <taxon>Apostasia</taxon>
    </lineage>
</organism>
<evidence type="ECO:0000313" key="3">
    <source>
        <dbReference type="Proteomes" id="UP000236161"/>
    </source>
</evidence>
<dbReference type="InterPro" id="IPR008581">
    <property type="entry name" value="DUF863_pln"/>
</dbReference>
<reference evidence="2 3" key="1">
    <citation type="journal article" date="2017" name="Nature">
        <title>The Apostasia genome and the evolution of orchids.</title>
        <authorList>
            <person name="Zhang G.Q."/>
            <person name="Liu K.W."/>
            <person name="Li Z."/>
            <person name="Lohaus R."/>
            <person name="Hsiao Y.Y."/>
            <person name="Niu S.C."/>
            <person name="Wang J.Y."/>
            <person name="Lin Y.C."/>
            <person name="Xu Q."/>
            <person name="Chen L.J."/>
            <person name="Yoshida K."/>
            <person name="Fujiwara S."/>
            <person name="Wang Z.W."/>
            <person name="Zhang Y.Q."/>
            <person name="Mitsuda N."/>
            <person name="Wang M."/>
            <person name="Liu G.H."/>
            <person name="Pecoraro L."/>
            <person name="Huang H.X."/>
            <person name="Xiao X.J."/>
            <person name="Lin M."/>
            <person name="Wu X.Y."/>
            <person name="Wu W.L."/>
            <person name="Chen Y.Y."/>
            <person name="Chang S.B."/>
            <person name="Sakamoto S."/>
            <person name="Ohme-Takagi M."/>
            <person name="Yagi M."/>
            <person name="Zeng S.J."/>
            <person name="Shen C.Y."/>
            <person name="Yeh C.M."/>
            <person name="Luo Y.B."/>
            <person name="Tsai W.C."/>
            <person name="Van de Peer Y."/>
            <person name="Liu Z.J."/>
        </authorList>
    </citation>
    <scope>NUCLEOTIDE SEQUENCE [LARGE SCALE GENOMIC DNA]</scope>
    <source>
        <strain evidence="3">cv. Shenzhen</strain>
        <tissue evidence="2">Stem</tissue>
    </source>
</reference>
<name>A0A2H9ZYT4_9ASPA</name>
<dbReference type="AlphaFoldDB" id="A0A2H9ZYT4"/>
<sequence>MILARSGELNLNRFAQAPGDSAMEGLKQAMLEHELIFRNQVRELHRLYWTQKNLMNELSKGFSVAAERKHSADEKNAALSQFCRARELGASLDCNVAVQPEHNQRNFNLHLPADDFIRVPADLSQIEASMGNGTLEILRLGSPTGDGILKKNMSPQGFLFKEIIDLEKSMNLECNLGEIEAFSPDLKAPAWPTSGFFGSKPAILCDSASSSVLADKKNLTPSTISIGEESQEKEHPASSCVPGESRIAVVSYHSSNNHESRSVLIDLNVPHDDECFHDLIEPTVSIKDSSMLGHGVDVLEPIKCCPDGTSFVSELGSAKPAKPSSYEIKADNRADMNLTGSSDKALISSVDKWDSNITSSYSVTVPRNIPRDSSDKQRNREGSEEDTLSSQEDTQHKKYSIGYSTDDSVTTQLNSPKNEISLISDQKIEEEEQEVSVATAAAEALVSISLGSVKLVECDGRSNQPQHSSDSFELMTLRLSEVRNEDPLAMPESSSMNETGKEGGGIRLRRGRRLRDFRKEILPGLLPLSRHEICEDMHNIGYKLRKRTSISAGESWVLPVKNRRSRVYSGGRR</sequence>
<keyword evidence="3" id="KW-1185">Reference proteome</keyword>
<feature type="region of interest" description="Disordered" evidence="1">
    <location>
        <begin position="364"/>
        <end position="417"/>
    </location>
</feature>
<dbReference type="PANTHER" id="PTHR33167">
    <property type="entry name" value="TRANSCRIPTION FACTOR, PUTATIVE (DUF863)-RELATED"/>
    <property type="match status" value="1"/>
</dbReference>